<reference evidence="6" key="1">
    <citation type="submission" date="2014-05" db="EMBL/GenBank/DDBJ databases">
        <authorList>
            <person name="Horn Fabian"/>
        </authorList>
    </citation>
    <scope>NUCLEOTIDE SEQUENCE</scope>
</reference>
<dbReference type="GO" id="GO:0003989">
    <property type="term" value="F:acetyl-CoA carboxylase activity"/>
    <property type="evidence" value="ECO:0007669"/>
    <property type="project" value="InterPro"/>
</dbReference>
<dbReference type="InterPro" id="IPR000089">
    <property type="entry name" value="Biotin_lipoyl"/>
</dbReference>
<keyword evidence="2 3" id="KW-0092">Biotin</keyword>
<dbReference type="EMBL" id="LK022848">
    <property type="protein sequence ID" value="CDR06339.1"/>
    <property type="molecule type" value="Genomic_DNA"/>
</dbReference>
<protein>
    <recommendedName>
        <fullName evidence="1 3">Biotin carboxyl carrier protein of acetyl-CoA carboxylase</fullName>
    </recommendedName>
</protein>
<dbReference type="GO" id="GO:0009317">
    <property type="term" value="C:acetyl-CoA carboxylase complex"/>
    <property type="evidence" value="ECO:0007669"/>
    <property type="project" value="InterPro"/>
</dbReference>
<gene>
    <name evidence="7" type="ORF">J2Z30_001880</name>
    <name evidence="6" type="ORF">SIRAN3241</name>
</gene>
<dbReference type="Gene3D" id="2.40.50.100">
    <property type="match status" value="1"/>
</dbReference>
<dbReference type="PRINTS" id="PR01071">
    <property type="entry name" value="ACOABIOTINCC"/>
</dbReference>
<dbReference type="CDD" id="cd06850">
    <property type="entry name" value="biotinyl_domain"/>
    <property type="match status" value="1"/>
</dbReference>
<dbReference type="InterPro" id="IPR001249">
    <property type="entry name" value="AcCoA_biotinCC"/>
</dbReference>
<feature type="region of interest" description="Disordered" evidence="4">
    <location>
        <begin position="52"/>
        <end position="78"/>
    </location>
</feature>
<comment type="function">
    <text evidence="3">This protein is a component of the acetyl coenzyme A carboxylase complex; first, biotin carboxylase catalyzes the carboxylation of the carrier protein and then the transcarboxylase transfers the carboxyl group to form malonyl-CoA.</text>
</comment>
<dbReference type="PROSITE" id="PS50968">
    <property type="entry name" value="BIOTINYL_LIPOYL"/>
    <property type="match status" value="1"/>
</dbReference>
<feature type="domain" description="Lipoyl-binding" evidence="5">
    <location>
        <begin position="78"/>
        <end position="154"/>
    </location>
</feature>
<dbReference type="PANTHER" id="PTHR45266">
    <property type="entry name" value="OXALOACETATE DECARBOXYLASE ALPHA CHAIN"/>
    <property type="match status" value="1"/>
</dbReference>
<evidence type="ECO:0000313" key="8">
    <source>
        <dbReference type="Proteomes" id="UP000756710"/>
    </source>
</evidence>
<comment type="pathway">
    <text evidence="3">Lipid metabolism; fatty acid biosynthesis.</text>
</comment>
<evidence type="ECO:0000313" key="7">
    <source>
        <dbReference type="EMBL" id="MBP2060878.1"/>
    </source>
</evidence>
<dbReference type="UniPathway" id="UPA00094"/>
<dbReference type="Proteomes" id="UP000756710">
    <property type="component" value="Unassembled WGS sequence"/>
</dbReference>
<evidence type="ECO:0000313" key="6">
    <source>
        <dbReference type="EMBL" id="CDR06339.1"/>
    </source>
</evidence>
<evidence type="ECO:0000256" key="4">
    <source>
        <dbReference type="SAM" id="MobiDB-lite"/>
    </source>
</evidence>
<dbReference type="Pfam" id="PF00364">
    <property type="entry name" value="Biotin_lipoyl"/>
    <property type="match status" value="1"/>
</dbReference>
<keyword evidence="3" id="KW-0444">Lipid biosynthesis</keyword>
<proteinExistence type="predicted"/>
<keyword evidence="3" id="KW-0276">Fatty acid metabolism</keyword>
<dbReference type="EMBL" id="JAGGLR010000004">
    <property type="protein sequence ID" value="MBP2060878.1"/>
    <property type="molecule type" value="Genomic_DNA"/>
</dbReference>
<dbReference type="HOGENOM" id="CLU_016733_3_1_11"/>
<organism evidence="6">
    <name type="scientific">Streptomyces iranensis</name>
    <dbReference type="NCBI Taxonomy" id="576784"/>
    <lineage>
        <taxon>Bacteria</taxon>
        <taxon>Bacillati</taxon>
        <taxon>Actinomycetota</taxon>
        <taxon>Actinomycetes</taxon>
        <taxon>Kitasatosporales</taxon>
        <taxon>Streptomycetaceae</taxon>
        <taxon>Streptomyces</taxon>
        <taxon>Streptomyces violaceusniger group</taxon>
    </lineage>
</organism>
<keyword evidence="3" id="KW-0443">Lipid metabolism</keyword>
<dbReference type="RefSeq" id="WP_044569702.1">
    <property type="nucleotide sequence ID" value="NZ_BAABDR010000068.1"/>
</dbReference>
<dbReference type="InterPro" id="IPR011053">
    <property type="entry name" value="Single_hybrid_motif"/>
</dbReference>
<sequence length="158" mass="16705">MRDSETTVDVAGVHQLSSALRAVVESLPGPVRQVTVRAGECSIDVSWDAPAAVTAPPPPGPVLAAPWEESPGEPDDGTLTVRSPLVGTFYRGPSPEESAFVEVGDVVEPGQQIALVEAMKLFTPITMDTRGRITAVHVADGDMVEYDQPLIDYVPVEG</sequence>
<evidence type="ECO:0000256" key="1">
    <source>
        <dbReference type="ARBA" id="ARBA00017562"/>
    </source>
</evidence>
<keyword evidence="3" id="KW-0275">Fatty acid biosynthesis</keyword>
<dbReference type="SUPFAM" id="SSF51230">
    <property type="entry name" value="Single hybrid motif"/>
    <property type="match status" value="1"/>
</dbReference>
<accession>A0A060ZKQ0</accession>
<keyword evidence="8" id="KW-1185">Reference proteome</keyword>
<dbReference type="GO" id="GO:0006633">
    <property type="term" value="P:fatty acid biosynthetic process"/>
    <property type="evidence" value="ECO:0007669"/>
    <property type="project" value="UniProtKB-UniPathway"/>
</dbReference>
<evidence type="ECO:0000256" key="2">
    <source>
        <dbReference type="ARBA" id="ARBA00023267"/>
    </source>
</evidence>
<evidence type="ECO:0000256" key="3">
    <source>
        <dbReference type="RuleBase" id="RU364072"/>
    </source>
</evidence>
<name>A0A060ZKQ0_9ACTN</name>
<dbReference type="AlphaFoldDB" id="A0A060ZKQ0"/>
<reference evidence="7 8" key="2">
    <citation type="submission" date="2021-03" db="EMBL/GenBank/DDBJ databases">
        <title>Genomic Encyclopedia of Type Strains, Phase IV (KMG-IV): sequencing the most valuable type-strain genomes for metagenomic binning, comparative biology and taxonomic classification.</title>
        <authorList>
            <person name="Goeker M."/>
        </authorList>
    </citation>
    <scope>NUCLEOTIDE SEQUENCE [LARGE SCALE GENOMIC DNA]</scope>
    <source>
        <strain evidence="7 8">DSM 41954</strain>
    </source>
</reference>
<evidence type="ECO:0000259" key="5">
    <source>
        <dbReference type="PROSITE" id="PS50968"/>
    </source>
</evidence>
<dbReference type="PANTHER" id="PTHR45266:SF3">
    <property type="entry name" value="OXALOACETATE DECARBOXYLASE ALPHA CHAIN"/>
    <property type="match status" value="1"/>
</dbReference>
<dbReference type="InterPro" id="IPR050709">
    <property type="entry name" value="Biotin_Carboxyl_Carrier/Decarb"/>
</dbReference>